<dbReference type="GO" id="GO:0016747">
    <property type="term" value="F:acyltransferase activity, transferring groups other than amino-acyl groups"/>
    <property type="evidence" value="ECO:0007669"/>
    <property type="project" value="TreeGrafter"/>
</dbReference>
<dbReference type="Pfam" id="PF00756">
    <property type="entry name" value="Esterase"/>
    <property type="match status" value="1"/>
</dbReference>
<dbReference type="Gene3D" id="3.40.50.1820">
    <property type="entry name" value="alpha/beta hydrolase"/>
    <property type="match status" value="1"/>
</dbReference>
<dbReference type="InterPro" id="IPR029058">
    <property type="entry name" value="AB_hydrolase_fold"/>
</dbReference>
<gene>
    <name evidence="1" type="ORF">EYB31_37540</name>
</gene>
<dbReference type="OrthoDB" id="9803578at2"/>
<protein>
    <submittedName>
        <fullName evidence="1">Esterase family protein</fullName>
    </submittedName>
</protein>
<dbReference type="SUPFAM" id="SSF53474">
    <property type="entry name" value="alpha/beta-Hydrolases"/>
    <property type="match status" value="1"/>
</dbReference>
<reference evidence="1 2" key="1">
    <citation type="submission" date="2019-02" db="EMBL/GenBank/DDBJ databases">
        <title>Paenibacillus sp. nov., isolated from surface-sterilized tissue of Thalictrum simplex L.</title>
        <authorList>
            <person name="Tuo L."/>
        </authorList>
    </citation>
    <scope>NUCLEOTIDE SEQUENCE [LARGE SCALE GENOMIC DNA]</scope>
    <source>
        <strain evidence="1 2">N2SHLJ1</strain>
    </source>
</reference>
<proteinExistence type="predicted"/>
<dbReference type="InterPro" id="IPR000801">
    <property type="entry name" value="Esterase-like"/>
</dbReference>
<keyword evidence="2" id="KW-1185">Reference proteome</keyword>
<evidence type="ECO:0000313" key="1">
    <source>
        <dbReference type="EMBL" id="TBL68590.1"/>
    </source>
</evidence>
<dbReference type="InterPro" id="IPR050583">
    <property type="entry name" value="Mycobacterial_A85_antigen"/>
</dbReference>
<organism evidence="1 2">
    <name type="scientific">Paenibacillus thalictri</name>
    <dbReference type="NCBI Taxonomy" id="2527873"/>
    <lineage>
        <taxon>Bacteria</taxon>
        <taxon>Bacillati</taxon>
        <taxon>Bacillota</taxon>
        <taxon>Bacilli</taxon>
        <taxon>Bacillales</taxon>
        <taxon>Paenibacillaceae</taxon>
        <taxon>Paenibacillus</taxon>
    </lineage>
</organism>
<accession>A0A4Q9DFJ9</accession>
<dbReference type="EMBL" id="SIRE01000043">
    <property type="protein sequence ID" value="TBL68590.1"/>
    <property type="molecule type" value="Genomic_DNA"/>
</dbReference>
<dbReference type="Proteomes" id="UP000293142">
    <property type="component" value="Unassembled WGS sequence"/>
</dbReference>
<dbReference type="PANTHER" id="PTHR48098:SF1">
    <property type="entry name" value="DIACYLGLYCEROL ACYLTRANSFERASE_MYCOLYLTRANSFERASE AG85A"/>
    <property type="match status" value="1"/>
</dbReference>
<name>A0A4Q9DFJ9_9BACL</name>
<evidence type="ECO:0000313" key="2">
    <source>
        <dbReference type="Proteomes" id="UP000293142"/>
    </source>
</evidence>
<dbReference type="RefSeq" id="WP_131018751.1">
    <property type="nucleotide sequence ID" value="NZ_SIRE01000043.1"/>
</dbReference>
<dbReference type="AlphaFoldDB" id="A0A4Q9DFJ9"/>
<dbReference type="PANTHER" id="PTHR48098">
    <property type="entry name" value="ENTEROCHELIN ESTERASE-RELATED"/>
    <property type="match status" value="1"/>
</dbReference>
<sequence>MALIQCHFFSETLMLSTSMTVILPQQTKSQIGMNNVKKGDRHPTLYLLHGMSDDDSIWLRRTSIERYVASLGIAVVMPQVHRSSYTDMAYGNRYWTFLSEELPEIARSFFPLSDLREHNYVAGLSMGGYGALKWALSKPGQFAAAASLSGGLNRAKVPEDPARLRDYRLTFGDEPVTGTANDLFWLLEQCDKSDGLKPKLYQCCGTEDFLYEDNLLFRDACRRTNMDFTYEEEPGTHEWGYWDRKIQDVLAWLPLPEHTNAE</sequence>
<comment type="caution">
    <text evidence="1">The sequence shown here is derived from an EMBL/GenBank/DDBJ whole genome shotgun (WGS) entry which is preliminary data.</text>
</comment>